<keyword evidence="2" id="KW-0853">WD repeat</keyword>
<comment type="pathway">
    <text evidence="1">Protein modification; peptidyl-diphthamide biosynthesis.</text>
</comment>
<gene>
    <name evidence="8" type="ORF">P691DRAFT_853069</name>
</gene>
<dbReference type="Proteomes" id="UP000807342">
    <property type="component" value="Unassembled WGS sequence"/>
</dbReference>
<evidence type="ECO:0000256" key="7">
    <source>
        <dbReference type="ARBA" id="ARBA00047551"/>
    </source>
</evidence>
<organism evidence="8 9">
    <name type="scientific">Macrolepiota fuliginosa MF-IS2</name>
    <dbReference type="NCBI Taxonomy" id="1400762"/>
    <lineage>
        <taxon>Eukaryota</taxon>
        <taxon>Fungi</taxon>
        <taxon>Dikarya</taxon>
        <taxon>Basidiomycota</taxon>
        <taxon>Agaricomycotina</taxon>
        <taxon>Agaricomycetes</taxon>
        <taxon>Agaricomycetidae</taxon>
        <taxon>Agaricales</taxon>
        <taxon>Agaricineae</taxon>
        <taxon>Agaricaceae</taxon>
        <taxon>Macrolepiota</taxon>
    </lineage>
</organism>
<comment type="similarity">
    <text evidence="5">Belongs to the DPH7 family.</text>
</comment>
<evidence type="ECO:0000256" key="2">
    <source>
        <dbReference type="ARBA" id="ARBA00022574"/>
    </source>
</evidence>
<dbReference type="Gene3D" id="2.130.10.10">
    <property type="entry name" value="YVTN repeat-like/Quinoprotein amine dehydrogenase"/>
    <property type="match status" value="1"/>
</dbReference>
<accession>A0A9P5XNU1</accession>
<dbReference type="InterPro" id="IPR052415">
    <property type="entry name" value="Diphthine_MTase"/>
</dbReference>
<evidence type="ECO:0000256" key="1">
    <source>
        <dbReference type="ARBA" id="ARBA00005156"/>
    </source>
</evidence>
<comment type="catalytic activity">
    <reaction evidence="7">
        <text>diphthine methyl ester-[translation elongation factor 2] + H2O = diphthine-[translation elongation factor 2] + methanol + H(+)</text>
        <dbReference type="Rhea" id="RHEA:42656"/>
        <dbReference type="Rhea" id="RHEA-COMP:10172"/>
        <dbReference type="Rhea" id="RHEA-COMP:10173"/>
        <dbReference type="ChEBI" id="CHEBI:15377"/>
        <dbReference type="ChEBI" id="CHEBI:15378"/>
        <dbReference type="ChEBI" id="CHEBI:17790"/>
        <dbReference type="ChEBI" id="CHEBI:79005"/>
        <dbReference type="ChEBI" id="CHEBI:82696"/>
        <dbReference type="EC" id="3.1.1.97"/>
    </reaction>
</comment>
<evidence type="ECO:0000256" key="3">
    <source>
        <dbReference type="ARBA" id="ARBA00022737"/>
    </source>
</evidence>
<proteinExistence type="inferred from homology"/>
<keyword evidence="4" id="KW-0378">Hydrolase</keyword>
<dbReference type="InterPro" id="IPR015943">
    <property type="entry name" value="WD40/YVTN_repeat-like_dom_sf"/>
</dbReference>
<name>A0A9P5XNU1_9AGAR</name>
<dbReference type="EMBL" id="MU151058">
    <property type="protein sequence ID" value="KAF9453822.1"/>
    <property type="molecule type" value="Genomic_DNA"/>
</dbReference>
<dbReference type="InterPro" id="IPR036322">
    <property type="entry name" value="WD40_repeat_dom_sf"/>
</dbReference>
<dbReference type="EC" id="3.1.1.97" evidence="6"/>
<dbReference type="SUPFAM" id="SSF50978">
    <property type="entry name" value="WD40 repeat-like"/>
    <property type="match status" value="1"/>
</dbReference>
<dbReference type="AlphaFoldDB" id="A0A9P5XNU1"/>
<dbReference type="PANTHER" id="PTHR46042">
    <property type="entry name" value="DIPHTHINE METHYLTRANSFERASE"/>
    <property type="match status" value="1"/>
</dbReference>
<evidence type="ECO:0000256" key="6">
    <source>
        <dbReference type="ARBA" id="ARBA00039131"/>
    </source>
</evidence>
<reference evidence="8" key="1">
    <citation type="submission" date="2020-11" db="EMBL/GenBank/DDBJ databases">
        <authorList>
            <consortium name="DOE Joint Genome Institute"/>
            <person name="Ahrendt S."/>
            <person name="Riley R."/>
            <person name="Andreopoulos W."/>
            <person name="Labutti K."/>
            <person name="Pangilinan J."/>
            <person name="Ruiz-Duenas F.J."/>
            <person name="Barrasa J.M."/>
            <person name="Sanchez-Garcia M."/>
            <person name="Camarero S."/>
            <person name="Miyauchi S."/>
            <person name="Serrano A."/>
            <person name="Linde D."/>
            <person name="Babiker R."/>
            <person name="Drula E."/>
            <person name="Ayuso-Fernandez I."/>
            <person name="Pacheco R."/>
            <person name="Padilla G."/>
            <person name="Ferreira P."/>
            <person name="Barriuso J."/>
            <person name="Kellner H."/>
            <person name="Castanera R."/>
            <person name="Alfaro M."/>
            <person name="Ramirez L."/>
            <person name="Pisabarro A.G."/>
            <person name="Kuo A."/>
            <person name="Tritt A."/>
            <person name="Lipzen A."/>
            <person name="He G."/>
            <person name="Yan M."/>
            <person name="Ng V."/>
            <person name="Cullen D."/>
            <person name="Martin F."/>
            <person name="Rosso M.-N."/>
            <person name="Henrissat B."/>
            <person name="Hibbett D."/>
            <person name="Martinez A.T."/>
            <person name="Grigoriev I.V."/>
        </authorList>
    </citation>
    <scope>NUCLEOTIDE SEQUENCE</scope>
    <source>
        <strain evidence="8">MF-IS2</strain>
    </source>
</reference>
<dbReference type="PANTHER" id="PTHR46042:SF1">
    <property type="entry name" value="DIPHTHINE METHYLTRANSFERASE"/>
    <property type="match status" value="1"/>
</dbReference>
<keyword evidence="9" id="KW-1185">Reference proteome</keyword>
<dbReference type="GO" id="GO:0017183">
    <property type="term" value="P:protein histidyl modification to diphthamide"/>
    <property type="evidence" value="ECO:0007669"/>
    <property type="project" value="TreeGrafter"/>
</dbReference>
<evidence type="ECO:0000256" key="5">
    <source>
        <dbReference type="ARBA" id="ARBA00038092"/>
    </source>
</evidence>
<evidence type="ECO:0000256" key="4">
    <source>
        <dbReference type="ARBA" id="ARBA00022801"/>
    </source>
</evidence>
<comment type="caution">
    <text evidence="8">The sequence shown here is derived from an EMBL/GenBank/DDBJ whole genome shotgun (WGS) entry which is preliminary data.</text>
</comment>
<evidence type="ECO:0000313" key="9">
    <source>
        <dbReference type="Proteomes" id="UP000807342"/>
    </source>
</evidence>
<evidence type="ECO:0000313" key="8">
    <source>
        <dbReference type="EMBL" id="KAF9453822.1"/>
    </source>
</evidence>
<dbReference type="SMART" id="SM00320">
    <property type="entry name" value="WD40"/>
    <property type="match status" value="3"/>
</dbReference>
<dbReference type="InterPro" id="IPR001680">
    <property type="entry name" value="WD40_rpt"/>
</dbReference>
<protein>
    <recommendedName>
        <fullName evidence="6">methylated diphthine methylhydrolase</fullName>
        <ecNumber evidence="6">3.1.1.97</ecNumber>
    </recommendedName>
</protein>
<sequence length="360" mass="39864">MVAFNTGFPADSLEFCPGPFSSDIFVCGTYKLSEDKFSADNNRTAPQHRRGQCLVFEIGDADAKDISFCKIQDFDLPAILDMKWCHVSDNTSPLLAIADSEGNITLHQLHPTERRLSQINRIQCAPPDVLCLSLDWSNRLSPQSSPGSLVVSLSNGSLCILHPTETSSLSVAETWHAHDHEPWIAAWNYWDTNVIYSGGDDLELKAWDIRQGFGSAIFTNKRFDAGVTSIQSHPHIEHLIAVGSYDNTVQLFDARKPVKPLSRVDVGGGAWRVKWHPSALRKNDLLVASMHDGFKVVHFDLGSPGGSMPVGSEGDIKQRFDKHTSLAYGVDWSFAQSESNKDTIIGSCSFYDCTLHLWRG</sequence>
<keyword evidence="3" id="KW-0677">Repeat</keyword>
<dbReference type="OrthoDB" id="1930760at2759"/>
<dbReference type="GO" id="GO:0005737">
    <property type="term" value="C:cytoplasm"/>
    <property type="evidence" value="ECO:0007669"/>
    <property type="project" value="TreeGrafter"/>
</dbReference>
<dbReference type="GO" id="GO:0061685">
    <property type="term" value="F:diphthine methylesterase activity"/>
    <property type="evidence" value="ECO:0007669"/>
    <property type="project" value="UniProtKB-EC"/>
</dbReference>